<gene>
    <name evidence="1" type="ORF">T01_8057</name>
</gene>
<proteinExistence type="predicted"/>
<feature type="non-terminal residue" evidence="1">
    <location>
        <position position="1"/>
    </location>
</feature>
<evidence type="ECO:0000313" key="1">
    <source>
        <dbReference type="EMBL" id="KRY38144.1"/>
    </source>
</evidence>
<dbReference type="AlphaFoldDB" id="A0A0V1BM79"/>
<name>A0A0V1BM79_TRISP</name>
<reference evidence="1 2" key="1">
    <citation type="submission" date="2015-01" db="EMBL/GenBank/DDBJ databases">
        <title>Evolution of Trichinella species and genotypes.</title>
        <authorList>
            <person name="Korhonen P.K."/>
            <person name="Edoardo P."/>
            <person name="Giuseppe L.R."/>
            <person name="Gasser R.B."/>
        </authorList>
    </citation>
    <scope>NUCLEOTIDE SEQUENCE [LARGE SCALE GENOMIC DNA]</scope>
    <source>
        <strain evidence="1">ISS3</strain>
    </source>
</reference>
<dbReference type="InParanoid" id="A0A0V1BM79"/>
<organism evidence="1 2">
    <name type="scientific">Trichinella spiralis</name>
    <name type="common">Trichina worm</name>
    <dbReference type="NCBI Taxonomy" id="6334"/>
    <lineage>
        <taxon>Eukaryota</taxon>
        <taxon>Metazoa</taxon>
        <taxon>Ecdysozoa</taxon>
        <taxon>Nematoda</taxon>
        <taxon>Enoplea</taxon>
        <taxon>Dorylaimia</taxon>
        <taxon>Trichinellida</taxon>
        <taxon>Trichinellidae</taxon>
        <taxon>Trichinella</taxon>
    </lineage>
</organism>
<comment type="caution">
    <text evidence="1">The sequence shown here is derived from an EMBL/GenBank/DDBJ whole genome shotgun (WGS) entry which is preliminary data.</text>
</comment>
<keyword evidence="2" id="KW-1185">Reference proteome</keyword>
<protein>
    <submittedName>
        <fullName evidence="1">Uncharacterized protein</fullName>
    </submittedName>
</protein>
<dbReference type="OrthoDB" id="5927783at2759"/>
<dbReference type="EMBL" id="JYDH01000028">
    <property type="protein sequence ID" value="KRY38144.1"/>
    <property type="molecule type" value="Genomic_DNA"/>
</dbReference>
<evidence type="ECO:0000313" key="2">
    <source>
        <dbReference type="Proteomes" id="UP000054776"/>
    </source>
</evidence>
<sequence length="228" mass="26478">LESSTANKRLPCAYLNTQGSGPFENPLKRIDRGKFFNIIMRYSLKLPSFVQYFVVLGKSIFLHFRSISNKLKKVVSIRAKILLYYKNAFQAQMPLRSRTLPGGNKTSLVLFRFPFLLLKSHHPASFIPISRQIRFYETFWKVPRQTNAYLPCAYLNTQGSGPFENPLKRIDRGKFFNIIMRYSLKLPSFVQYFVVLGKSIFLHFRSISNKLKKVVSIRAKMCIKSSIC</sequence>
<dbReference type="Proteomes" id="UP000054776">
    <property type="component" value="Unassembled WGS sequence"/>
</dbReference>
<accession>A0A0V1BM79</accession>